<dbReference type="EMBL" id="JACFYX010000021">
    <property type="protein sequence ID" value="MBG0837364.1"/>
    <property type="molecule type" value="Genomic_DNA"/>
</dbReference>
<evidence type="ECO:0000259" key="1">
    <source>
        <dbReference type="Pfam" id="PF08421"/>
    </source>
</evidence>
<organism evidence="3 4">
    <name type="scientific">Pseudomonas chaetocerotis</name>
    <dbReference type="NCBI Taxonomy" id="2758695"/>
    <lineage>
        <taxon>Bacteria</taxon>
        <taxon>Pseudomonadati</taxon>
        <taxon>Pseudomonadota</taxon>
        <taxon>Gammaproteobacteria</taxon>
        <taxon>Pseudomonadales</taxon>
        <taxon>Pseudomonadaceae</taxon>
        <taxon>Pseudomonas</taxon>
    </lineage>
</organism>
<name>A0A931D4L0_9PSED</name>
<feature type="domain" description="Methyltransferase putative zinc binding" evidence="1">
    <location>
        <begin position="3"/>
        <end position="64"/>
    </location>
</feature>
<dbReference type="SUPFAM" id="SSF53335">
    <property type="entry name" value="S-adenosyl-L-methionine-dependent methyltransferases"/>
    <property type="match status" value="1"/>
</dbReference>
<evidence type="ECO:0000259" key="2">
    <source>
        <dbReference type="Pfam" id="PF08484"/>
    </source>
</evidence>
<dbReference type="GO" id="GO:0032259">
    <property type="term" value="P:methylation"/>
    <property type="evidence" value="ECO:0007669"/>
    <property type="project" value="UniProtKB-KW"/>
</dbReference>
<proteinExistence type="predicted"/>
<dbReference type="Gene3D" id="6.20.50.110">
    <property type="entry name" value="Methyltransferase, zinc-binding domain"/>
    <property type="match status" value="1"/>
</dbReference>
<dbReference type="Pfam" id="PF08484">
    <property type="entry name" value="Methyltransf_14"/>
    <property type="match status" value="1"/>
</dbReference>
<dbReference type="Gene3D" id="3.40.50.720">
    <property type="entry name" value="NAD(P)-binding Rossmann-like Domain"/>
    <property type="match status" value="1"/>
</dbReference>
<dbReference type="Gene3D" id="6.10.250.3100">
    <property type="match status" value="1"/>
</dbReference>
<dbReference type="InterPro" id="IPR013630">
    <property type="entry name" value="Methyltransf_Zn-bd_dom_put"/>
</dbReference>
<dbReference type="InterPro" id="IPR013691">
    <property type="entry name" value="MeTrfase_14"/>
</dbReference>
<dbReference type="Proteomes" id="UP000596932">
    <property type="component" value="Unassembled WGS sequence"/>
</dbReference>
<feature type="domain" description="C-methyltransferase" evidence="2">
    <location>
        <begin position="245"/>
        <end position="402"/>
    </location>
</feature>
<reference evidence="3" key="1">
    <citation type="submission" date="2020-07" db="EMBL/GenBank/DDBJ databases">
        <title>Pseudomonas chaetoceroseae sp. nov., a new member of the Pseudomonas oleovorans group isolated from a culture of Chaetoceros calcitrans.</title>
        <authorList>
            <person name="Girard L."/>
            <person name="Lood C."/>
            <person name="De Mot R."/>
            <person name="Baudart J."/>
        </authorList>
    </citation>
    <scope>NUCLEOTIDE SEQUENCE</scope>
    <source>
        <strain evidence="3">536</strain>
    </source>
</reference>
<comment type="caution">
    <text evidence="3">The sequence shown here is derived from an EMBL/GenBank/DDBJ whole genome shotgun (WGS) entry which is preliminary data.</text>
</comment>
<keyword evidence="4" id="KW-1185">Reference proteome</keyword>
<dbReference type="PANTHER" id="PTHR43861">
    <property type="entry name" value="TRANS-ACONITATE 2-METHYLTRANSFERASE-RELATED"/>
    <property type="match status" value="1"/>
</dbReference>
<protein>
    <submittedName>
        <fullName evidence="3">Class I SAM-dependent methyltransferase</fullName>
    </submittedName>
</protein>
<dbReference type="PANTHER" id="PTHR43861:SF5">
    <property type="entry name" value="BLL5978 PROTEIN"/>
    <property type="match status" value="1"/>
</dbReference>
<sequence>MNCRGCGMPVHLTMIDLGTAPPSNAYISAAQLDQSEQWVPLRVRVCESCWLVQVEDYRAADSLFDADYAYFSSFSSSWLAHAERYVVSMIERFGLTAGSKVVEVAANDGYLLQYFAGHGIPCLGIEPTASTACAARKKGLEIRELFFGQMVAGQLADEGWSADLMVANNVLAHVPDINDFLRGFAALLKPNGVATFEFPHLLRLMTEHQFDTLYHEHYSYLSLIAVQALCARNGLTVFCVEELSTHGGSLRVFVQRAKGGHPVDPAVDAMLAREERSGLRTADYYATLSPAAERIKHELLRFLLQAKADGKKVVGYGAAAKGNTLLNYAGVRSDLLAWVADANPHKQGKFLPGSRIPILAPAQIAEQKPDYVLLLPWNLSDELATELAYVQSWGGRLLVAVPVIRFLPSASSSGRTQ</sequence>
<dbReference type="CDD" id="cd02440">
    <property type="entry name" value="AdoMet_MTases"/>
    <property type="match status" value="1"/>
</dbReference>
<dbReference type="Gene3D" id="3.40.50.150">
    <property type="entry name" value="Vaccinia Virus protein VP39"/>
    <property type="match status" value="1"/>
</dbReference>
<keyword evidence="3" id="KW-0808">Transferase</keyword>
<gene>
    <name evidence="3" type="ORF">H3221_19800</name>
</gene>
<keyword evidence="3" id="KW-0489">Methyltransferase</keyword>
<dbReference type="RefSeq" id="WP_196476411.1">
    <property type="nucleotide sequence ID" value="NZ_JACFYX020000007.1"/>
</dbReference>
<dbReference type="Pfam" id="PF08421">
    <property type="entry name" value="Methyltransf_13"/>
    <property type="match status" value="1"/>
</dbReference>
<accession>A0A931D4L0</accession>
<dbReference type="Pfam" id="PF13489">
    <property type="entry name" value="Methyltransf_23"/>
    <property type="match status" value="1"/>
</dbReference>
<dbReference type="InterPro" id="IPR029063">
    <property type="entry name" value="SAM-dependent_MTases_sf"/>
</dbReference>
<dbReference type="InterPro" id="IPR038576">
    <property type="entry name" value="Methyltransf_Zn-bd_dom_put_sf"/>
</dbReference>
<dbReference type="AlphaFoldDB" id="A0A931D4L0"/>
<evidence type="ECO:0000313" key="3">
    <source>
        <dbReference type="EMBL" id="MBG0837364.1"/>
    </source>
</evidence>
<evidence type="ECO:0000313" key="4">
    <source>
        <dbReference type="Proteomes" id="UP000596932"/>
    </source>
</evidence>
<dbReference type="GO" id="GO:0008168">
    <property type="term" value="F:methyltransferase activity"/>
    <property type="evidence" value="ECO:0007669"/>
    <property type="project" value="UniProtKB-KW"/>
</dbReference>